<dbReference type="AlphaFoldDB" id="A0A3B0Y1P0"/>
<evidence type="ECO:0000259" key="1">
    <source>
        <dbReference type="PROSITE" id="PS51819"/>
    </source>
</evidence>
<dbReference type="Pfam" id="PF00903">
    <property type="entry name" value="Glyoxalase"/>
    <property type="match status" value="1"/>
</dbReference>
<protein>
    <submittedName>
        <fullName evidence="2">Glyoxalase family protein</fullName>
    </submittedName>
</protein>
<name>A0A3B0Y1P0_9ZZZZ</name>
<dbReference type="InterPro" id="IPR052164">
    <property type="entry name" value="Anthracycline_SecMetBiosynth"/>
</dbReference>
<dbReference type="PANTHER" id="PTHR33993">
    <property type="entry name" value="GLYOXALASE-RELATED"/>
    <property type="match status" value="1"/>
</dbReference>
<dbReference type="Gene3D" id="3.10.180.10">
    <property type="entry name" value="2,3-Dihydroxybiphenyl 1,2-Dioxygenase, domain 1"/>
    <property type="match status" value="1"/>
</dbReference>
<organism evidence="2">
    <name type="scientific">hydrothermal vent metagenome</name>
    <dbReference type="NCBI Taxonomy" id="652676"/>
    <lineage>
        <taxon>unclassified sequences</taxon>
        <taxon>metagenomes</taxon>
        <taxon>ecological metagenomes</taxon>
    </lineage>
</organism>
<sequence>MNEHEKINYVEFPASDLQSTKDFFAKAFEWSFQDFGPEYSAFSNQGIDGGFFKAELSSSTNNGAALVAFYSKDLEATQTKIENANGIVVKPIFSFPGGRRFHFTEPSGNEFAVWSDINS</sequence>
<dbReference type="InterPro" id="IPR004360">
    <property type="entry name" value="Glyas_Fos-R_dOase_dom"/>
</dbReference>
<gene>
    <name evidence="2" type="ORF">MNBD_GAMMA15-2022</name>
</gene>
<accession>A0A3B0Y1P0</accession>
<dbReference type="EMBL" id="UOFN01000036">
    <property type="protein sequence ID" value="VAW74568.1"/>
    <property type="molecule type" value="Genomic_DNA"/>
</dbReference>
<proteinExistence type="predicted"/>
<dbReference type="InterPro" id="IPR037523">
    <property type="entry name" value="VOC_core"/>
</dbReference>
<evidence type="ECO:0000313" key="2">
    <source>
        <dbReference type="EMBL" id="VAW74568.1"/>
    </source>
</evidence>
<dbReference type="PANTHER" id="PTHR33993:SF1">
    <property type="entry name" value="GLYOXALASE FAMILY PROTEIN"/>
    <property type="match status" value="1"/>
</dbReference>
<dbReference type="SUPFAM" id="SSF54593">
    <property type="entry name" value="Glyoxalase/Bleomycin resistance protein/Dihydroxybiphenyl dioxygenase"/>
    <property type="match status" value="1"/>
</dbReference>
<dbReference type="InterPro" id="IPR029068">
    <property type="entry name" value="Glyas_Bleomycin-R_OHBP_Dase"/>
</dbReference>
<feature type="domain" description="VOC" evidence="1">
    <location>
        <begin position="6"/>
        <end position="116"/>
    </location>
</feature>
<reference evidence="2" key="1">
    <citation type="submission" date="2018-06" db="EMBL/GenBank/DDBJ databases">
        <authorList>
            <person name="Zhirakovskaya E."/>
        </authorList>
    </citation>
    <scope>NUCLEOTIDE SEQUENCE</scope>
</reference>
<dbReference type="PROSITE" id="PS51819">
    <property type="entry name" value="VOC"/>
    <property type="match status" value="1"/>
</dbReference>
<dbReference type="CDD" id="cd07247">
    <property type="entry name" value="SgaA_N_like"/>
    <property type="match status" value="1"/>
</dbReference>